<sequence length="103" mass="10826">CSDTACQLPRIVQAAQYTLLTCLPDPRHIQPPFPTQPACSFYGLCPTGLARGAEEDDYMARPRVLGYGVMDASLGQPVSSAVLSLSPGLSVCNATGCRTSSCC</sequence>
<accession>A0A8T0D5V1</accession>
<protein>
    <submittedName>
        <fullName evidence="1">Uncharacterized protein</fullName>
    </submittedName>
</protein>
<gene>
    <name evidence="1" type="ORF">P879_12014</name>
</gene>
<evidence type="ECO:0000313" key="2">
    <source>
        <dbReference type="Proteomes" id="UP000699462"/>
    </source>
</evidence>
<dbReference type="AlphaFoldDB" id="A0A8T0D5V1"/>
<name>A0A8T0D5V1_9TREM</name>
<organism evidence="1 2">
    <name type="scientific">Paragonimus westermani</name>
    <dbReference type="NCBI Taxonomy" id="34504"/>
    <lineage>
        <taxon>Eukaryota</taxon>
        <taxon>Metazoa</taxon>
        <taxon>Spiralia</taxon>
        <taxon>Lophotrochozoa</taxon>
        <taxon>Platyhelminthes</taxon>
        <taxon>Trematoda</taxon>
        <taxon>Digenea</taxon>
        <taxon>Plagiorchiida</taxon>
        <taxon>Troglotremata</taxon>
        <taxon>Troglotrematidae</taxon>
        <taxon>Paragonimus</taxon>
    </lineage>
</organism>
<evidence type="ECO:0000313" key="1">
    <source>
        <dbReference type="EMBL" id="KAF8563225.1"/>
    </source>
</evidence>
<reference evidence="1 2" key="1">
    <citation type="submission" date="2019-07" db="EMBL/GenBank/DDBJ databases">
        <title>Annotation for the trematode Paragonimus westermani.</title>
        <authorList>
            <person name="Choi Y.-J."/>
        </authorList>
    </citation>
    <scope>NUCLEOTIDE SEQUENCE [LARGE SCALE GENOMIC DNA]</scope>
    <source>
        <strain evidence="1">180907_Pwestermani</strain>
    </source>
</reference>
<dbReference type="EMBL" id="JTDF01013310">
    <property type="protein sequence ID" value="KAF8563225.1"/>
    <property type="molecule type" value="Genomic_DNA"/>
</dbReference>
<comment type="caution">
    <text evidence="1">The sequence shown here is derived from an EMBL/GenBank/DDBJ whole genome shotgun (WGS) entry which is preliminary data.</text>
</comment>
<keyword evidence="2" id="KW-1185">Reference proteome</keyword>
<dbReference type="Proteomes" id="UP000699462">
    <property type="component" value="Unassembled WGS sequence"/>
</dbReference>
<feature type="non-terminal residue" evidence="1">
    <location>
        <position position="103"/>
    </location>
</feature>
<proteinExistence type="predicted"/>